<organism evidence="1 2">
    <name type="scientific">Actinomycetospora succinea</name>
    <dbReference type="NCBI Taxonomy" id="663603"/>
    <lineage>
        <taxon>Bacteria</taxon>
        <taxon>Bacillati</taxon>
        <taxon>Actinomycetota</taxon>
        <taxon>Actinomycetes</taxon>
        <taxon>Pseudonocardiales</taxon>
        <taxon>Pseudonocardiaceae</taxon>
        <taxon>Actinomycetospora</taxon>
    </lineage>
</organism>
<dbReference type="Proteomes" id="UP000295705">
    <property type="component" value="Unassembled WGS sequence"/>
</dbReference>
<proteinExistence type="predicted"/>
<protein>
    <submittedName>
        <fullName evidence="1">Uncharacterized protein</fullName>
    </submittedName>
</protein>
<sequence length="59" mass="6408">MLARATRRGGRRRRAPSRVPEIKGVATHPDQRRRCMTTPLISVARFEGAVGAPGASKPV</sequence>
<dbReference type="AlphaFoldDB" id="A0A4R6VSJ2"/>
<reference evidence="1 2" key="1">
    <citation type="submission" date="2019-03" db="EMBL/GenBank/DDBJ databases">
        <title>Genomic Encyclopedia of Type Strains, Phase IV (KMG-IV): sequencing the most valuable type-strain genomes for metagenomic binning, comparative biology and taxonomic classification.</title>
        <authorList>
            <person name="Goeker M."/>
        </authorList>
    </citation>
    <scope>NUCLEOTIDE SEQUENCE [LARGE SCALE GENOMIC DNA]</scope>
    <source>
        <strain evidence="1 2">DSM 45775</strain>
    </source>
</reference>
<name>A0A4R6VSJ2_9PSEU</name>
<evidence type="ECO:0000313" key="1">
    <source>
        <dbReference type="EMBL" id="TDQ65584.1"/>
    </source>
</evidence>
<gene>
    <name evidence="1" type="ORF">EV188_101836</name>
</gene>
<dbReference type="EMBL" id="SNYO01000001">
    <property type="protein sequence ID" value="TDQ65584.1"/>
    <property type="molecule type" value="Genomic_DNA"/>
</dbReference>
<accession>A0A4R6VSJ2</accession>
<comment type="caution">
    <text evidence="1">The sequence shown here is derived from an EMBL/GenBank/DDBJ whole genome shotgun (WGS) entry which is preliminary data.</text>
</comment>
<keyword evidence="2" id="KW-1185">Reference proteome</keyword>
<evidence type="ECO:0000313" key="2">
    <source>
        <dbReference type="Proteomes" id="UP000295705"/>
    </source>
</evidence>